<evidence type="ECO:0000256" key="5">
    <source>
        <dbReference type="ARBA" id="ARBA00022826"/>
    </source>
</evidence>
<evidence type="ECO:0000256" key="6">
    <source>
        <dbReference type="ARBA" id="ARBA00022958"/>
    </source>
</evidence>
<keyword evidence="2" id="KW-0813">Transport</keyword>
<protein>
    <recommendedName>
        <fullName evidence="12">RCK N-terminal domain-containing protein</fullName>
    </recommendedName>
</protein>
<evidence type="ECO:0000256" key="7">
    <source>
        <dbReference type="ARBA" id="ARBA00022989"/>
    </source>
</evidence>
<keyword evidence="9 11" id="KW-0472">Membrane</keyword>
<evidence type="ECO:0000313" key="14">
    <source>
        <dbReference type="Proteomes" id="UP001150907"/>
    </source>
</evidence>
<evidence type="ECO:0000256" key="10">
    <source>
        <dbReference type="ARBA" id="ARBA00023303"/>
    </source>
</evidence>
<keyword evidence="6" id="KW-0630">Potassium</keyword>
<feature type="transmembrane region" description="Helical" evidence="11">
    <location>
        <begin position="147"/>
        <end position="168"/>
    </location>
</feature>
<keyword evidence="14" id="KW-1185">Reference proteome</keyword>
<organism evidence="13 14">
    <name type="scientific">Coemansia thaxteri</name>
    <dbReference type="NCBI Taxonomy" id="2663907"/>
    <lineage>
        <taxon>Eukaryota</taxon>
        <taxon>Fungi</taxon>
        <taxon>Fungi incertae sedis</taxon>
        <taxon>Zoopagomycota</taxon>
        <taxon>Kickxellomycotina</taxon>
        <taxon>Kickxellomycetes</taxon>
        <taxon>Kickxellales</taxon>
        <taxon>Kickxellaceae</taxon>
        <taxon>Coemansia</taxon>
    </lineage>
</organism>
<keyword evidence="10" id="KW-0407">Ion channel</keyword>
<dbReference type="PANTHER" id="PTHR10027:SF10">
    <property type="entry name" value="SLOWPOKE 2, ISOFORM D"/>
    <property type="match status" value="1"/>
</dbReference>
<evidence type="ECO:0000313" key="13">
    <source>
        <dbReference type="EMBL" id="KAJ2007824.1"/>
    </source>
</evidence>
<comment type="caution">
    <text evidence="13">The sequence shown here is derived from an EMBL/GenBank/DDBJ whole genome shotgun (WGS) entry which is preliminary data.</text>
</comment>
<evidence type="ECO:0000256" key="11">
    <source>
        <dbReference type="SAM" id="Phobius"/>
    </source>
</evidence>
<feature type="domain" description="RCK N-terminal" evidence="12">
    <location>
        <begin position="195"/>
        <end position="260"/>
    </location>
</feature>
<feature type="transmembrane region" description="Helical" evidence="11">
    <location>
        <begin position="28"/>
        <end position="47"/>
    </location>
</feature>
<dbReference type="AlphaFoldDB" id="A0A9W8BNJ7"/>
<reference evidence="13" key="1">
    <citation type="submission" date="2022-07" db="EMBL/GenBank/DDBJ databases">
        <title>Phylogenomic reconstructions and comparative analyses of Kickxellomycotina fungi.</title>
        <authorList>
            <person name="Reynolds N.K."/>
            <person name="Stajich J.E."/>
            <person name="Barry K."/>
            <person name="Grigoriev I.V."/>
            <person name="Crous P."/>
            <person name="Smith M.E."/>
        </authorList>
    </citation>
    <scope>NUCLEOTIDE SEQUENCE</scope>
    <source>
        <strain evidence="13">IMI 214461</strain>
    </source>
</reference>
<keyword evidence="8" id="KW-0406">Ion transport</keyword>
<dbReference type="EMBL" id="JANBQF010000017">
    <property type="protein sequence ID" value="KAJ2007824.1"/>
    <property type="molecule type" value="Genomic_DNA"/>
</dbReference>
<dbReference type="GO" id="GO:0005267">
    <property type="term" value="F:potassium channel activity"/>
    <property type="evidence" value="ECO:0007669"/>
    <property type="project" value="UniProtKB-KW"/>
</dbReference>
<keyword evidence="7 11" id="KW-1133">Transmembrane helix</keyword>
<gene>
    <name evidence="13" type="ORF">H4R26_000554</name>
</gene>
<name>A0A9W8BNJ7_9FUNG</name>
<keyword evidence="4 11" id="KW-0812">Transmembrane</keyword>
<dbReference type="Proteomes" id="UP001150907">
    <property type="component" value="Unassembled WGS sequence"/>
</dbReference>
<evidence type="ECO:0000256" key="1">
    <source>
        <dbReference type="ARBA" id="ARBA00004141"/>
    </source>
</evidence>
<sequence>MHIVFKISTVFLGQYTTRFIIINANHRTLEHVVVFFAFVVPVIAYFMSMHSESVRNSYMSAGVLAIFYPARFVRLHYAINRILAIAASSTKYLRITLIRQEAASLGGDIIVAILSFASLVHSGINWYSQANKVEFTGFTALGQDGSIPRSTFSEIISMGIVALIAFAVPSRVTRLVDLALRTSAYNKTVALPAASRHALVCGNIELESIQQFLHEFFNADHGPNIFKTTIVILHNDEPSMEMKGLLRDPVYANRVFYVKG</sequence>
<feature type="transmembrane region" description="Helical" evidence="11">
    <location>
        <begin position="105"/>
        <end position="127"/>
    </location>
</feature>
<keyword evidence="5" id="KW-0631">Potassium channel</keyword>
<dbReference type="PANTHER" id="PTHR10027">
    <property type="entry name" value="CALCIUM-ACTIVATED POTASSIUM CHANNEL ALPHA CHAIN"/>
    <property type="match status" value="1"/>
</dbReference>
<evidence type="ECO:0000259" key="12">
    <source>
        <dbReference type="Pfam" id="PF22614"/>
    </source>
</evidence>
<dbReference type="InterPro" id="IPR003148">
    <property type="entry name" value="RCK_N"/>
</dbReference>
<dbReference type="OrthoDB" id="297496at2759"/>
<evidence type="ECO:0000256" key="3">
    <source>
        <dbReference type="ARBA" id="ARBA00022538"/>
    </source>
</evidence>
<dbReference type="Pfam" id="PF22614">
    <property type="entry name" value="Slo-like_RCK"/>
    <property type="match status" value="1"/>
</dbReference>
<accession>A0A9W8BNJ7</accession>
<proteinExistence type="predicted"/>
<dbReference type="GO" id="GO:0016020">
    <property type="term" value="C:membrane"/>
    <property type="evidence" value="ECO:0007669"/>
    <property type="project" value="UniProtKB-SubCell"/>
</dbReference>
<evidence type="ECO:0000256" key="2">
    <source>
        <dbReference type="ARBA" id="ARBA00022448"/>
    </source>
</evidence>
<evidence type="ECO:0000256" key="9">
    <source>
        <dbReference type="ARBA" id="ARBA00023136"/>
    </source>
</evidence>
<evidence type="ECO:0000256" key="4">
    <source>
        <dbReference type="ARBA" id="ARBA00022692"/>
    </source>
</evidence>
<dbReference type="InterPro" id="IPR047871">
    <property type="entry name" value="K_chnl_Slo-like"/>
</dbReference>
<feature type="transmembrane region" description="Helical" evidence="11">
    <location>
        <begin position="59"/>
        <end position="84"/>
    </location>
</feature>
<keyword evidence="3" id="KW-0633">Potassium transport</keyword>
<evidence type="ECO:0000256" key="8">
    <source>
        <dbReference type="ARBA" id="ARBA00023065"/>
    </source>
</evidence>
<comment type="subcellular location">
    <subcellularLocation>
        <location evidence="1">Membrane</location>
        <topology evidence="1">Multi-pass membrane protein</topology>
    </subcellularLocation>
</comment>